<dbReference type="Pfam" id="PF20789">
    <property type="entry name" value="4HBT_3C"/>
    <property type="match status" value="1"/>
</dbReference>
<dbReference type="EMBL" id="HF679023">
    <property type="protein sequence ID" value="CCT61538.1"/>
    <property type="molecule type" value="Genomic_DNA"/>
</dbReference>
<dbReference type="CDD" id="cd03445">
    <property type="entry name" value="Thioesterase_II_repeat2"/>
    <property type="match status" value="1"/>
</dbReference>
<name>S0DLZ2_GIBF5</name>
<dbReference type="HOGENOM" id="CLU_725719_0_0_1"/>
<gene>
    <name evidence="5" type="ORF">FFUJ_01983</name>
</gene>
<evidence type="ECO:0000259" key="4">
    <source>
        <dbReference type="Pfam" id="PF20789"/>
    </source>
</evidence>
<evidence type="ECO:0000256" key="2">
    <source>
        <dbReference type="ARBA" id="ARBA00022801"/>
    </source>
</evidence>
<dbReference type="GO" id="GO:0005782">
    <property type="term" value="C:peroxisomal matrix"/>
    <property type="evidence" value="ECO:0007669"/>
    <property type="project" value="UniProtKB-SubCell"/>
</dbReference>
<feature type="domain" description="Acyl-CoA thioesterase-like C-terminal" evidence="4">
    <location>
        <begin position="109"/>
        <end position="250"/>
    </location>
</feature>
<dbReference type="InterPro" id="IPR049450">
    <property type="entry name" value="ACOT8-like_C"/>
</dbReference>
<keyword evidence="6" id="KW-1185">Reference proteome</keyword>
<evidence type="ECO:0000256" key="1">
    <source>
        <dbReference type="ARBA" id="ARBA00006538"/>
    </source>
</evidence>
<organism evidence="5 6">
    <name type="scientific">Gibberella fujikuroi (strain CBS 195.34 / IMI 58289 / NRRL A-6831)</name>
    <name type="common">Bakanae and foot rot disease fungus</name>
    <name type="synonym">Fusarium fujikuroi</name>
    <dbReference type="NCBI Taxonomy" id="1279085"/>
    <lineage>
        <taxon>Eukaryota</taxon>
        <taxon>Fungi</taxon>
        <taxon>Dikarya</taxon>
        <taxon>Ascomycota</taxon>
        <taxon>Pezizomycotina</taxon>
        <taxon>Sordariomycetes</taxon>
        <taxon>Hypocreomycetidae</taxon>
        <taxon>Hypocreales</taxon>
        <taxon>Nectriaceae</taxon>
        <taxon>Fusarium</taxon>
        <taxon>Fusarium fujikuroi species complex</taxon>
    </lineage>
</organism>
<keyword evidence="2" id="KW-0378">Hydrolase</keyword>
<dbReference type="VEuPathDB" id="FungiDB:FFUJ_01983"/>
<dbReference type="Pfam" id="PF13622">
    <property type="entry name" value="4HBT_3"/>
    <property type="match status" value="1"/>
</dbReference>
<dbReference type="SUPFAM" id="SSF54637">
    <property type="entry name" value="Thioesterase/thiol ester dehydrase-isomerase"/>
    <property type="match status" value="2"/>
</dbReference>
<feature type="domain" description="Acyl-CoA thioesterase-like N-terminal HotDog" evidence="3">
    <location>
        <begin position="2"/>
        <end position="69"/>
    </location>
</feature>
<sequence length="381" mass="41832">MSQSLIAAKQTVGEDFVCHSLQSQFFLLGSDKSPVTYSVARVREGRSYATRTVHATQEGKCIHLAVVSFARTPSKKPQHIHHASGMAAVGKPPAEERHMCQKQGIDAIAPDMLAVSFGDDSTPPQDRVLRCWIRAREDILHADDITVHQAVLVFLSDWLAIATAPYAHGYFRFPESIAESVKSSILVGTEIGMLSTLNHSICFHSSSSIRADEWMLVEVNCPWAGDERCLAIAKVFTKDGALLASYTQESRMPHLCLLSPELEDAKTILYTTADMIKVLGSEAPRLLEQDLAAPIIAATTGLAQLYVSFLIDKEMRSGNFDKASLYSRVYETGAMRQILATFTASGPGGDVTRAVKPQLWSSPENWEGTIWHALAQMKRPG</sequence>
<protein>
    <submittedName>
        <fullName evidence="5">Related to acyl-CoA thiolesterase</fullName>
    </submittedName>
</protein>
<evidence type="ECO:0000313" key="6">
    <source>
        <dbReference type="Proteomes" id="UP000016800"/>
    </source>
</evidence>
<accession>S0DLZ2</accession>
<dbReference type="CDD" id="cd03444">
    <property type="entry name" value="Thioesterase_II_repeat1"/>
    <property type="match status" value="1"/>
</dbReference>
<dbReference type="InterPro" id="IPR042171">
    <property type="entry name" value="Acyl-CoA_hotdog"/>
</dbReference>
<dbReference type="InterPro" id="IPR049449">
    <property type="entry name" value="TesB_ACOT8-like_N"/>
</dbReference>
<dbReference type="Gene3D" id="2.40.160.210">
    <property type="entry name" value="Acyl-CoA thioesterase, double hotdog domain"/>
    <property type="match status" value="1"/>
</dbReference>
<evidence type="ECO:0000313" key="5">
    <source>
        <dbReference type="EMBL" id="CCT61538.1"/>
    </source>
</evidence>
<dbReference type="GO" id="GO:0006637">
    <property type="term" value="P:acyl-CoA metabolic process"/>
    <property type="evidence" value="ECO:0007669"/>
    <property type="project" value="InterPro"/>
</dbReference>
<evidence type="ECO:0000259" key="3">
    <source>
        <dbReference type="Pfam" id="PF13622"/>
    </source>
</evidence>
<dbReference type="GeneID" id="35395466"/>
<dbReference type="AlphaFoldDB" id="S0DLZ2"/>
<reference evidence="6" key="1">
    <citation type="journal article" date="2013" name="PLoS Pathog.">
        <title>Deciphering the cryptic genome: genome-wide analyses of the rice pathogen Fusarium fujikuroi reveal complex regulation of secondary metabolism and novel metabolites.</title>
        <authorList>
            <person name="Wiemann P."/>
            <person name="Sieber C.M."/>
            <person name="von Bargen K.W."/>
            <person name="Studt L."/>
            <person name="Niehaus E.M."/>
            <person name="Espino J.J."/>
            <person name="Huss K."/>
            <person name="Michielse C.B."/>
            <person name="Albermann S."/>
            <person name="Wagner D."/>
            <person name="Bergner S.V."/>
            <person name="Connolly L.R."/>
            <person name="Fischer A."/>
            <person name="Reuter G."/>
            <person name="Kleigrewe K."/>
            <person name="Bald T."/>
            <person name="Wingfield B.D."/>
            <person name="Ophir R."/>
            <person name="Freeman S."/>
            <person name="Hippler M."/>
            <person name="Smith K.M."/>
            <person name="Brown D.W."/>
            <person name="Proctor R.H."/>
            <person name="Munsterkotter M."/>
            <person name="Freitag M."/>
            <person name="Humpf H.U."/>
            <person name="Guldener U."/>
            <person name="Tudzynski B."/>
        </authorList>
    </citation>
    <scope>NUCLEOTIDE SEQUENCE [LARGE SCALE GENOMIC DNA]</scope>
    <source>
        <strain evidence="6">CBS 195.34 / IMI 58289 / NRRL A-6831</strain>
    </source>
</reference>
<dbReference type="Proteomes" id="UP000016800">
    <property type="component" value="Chromosome I"/>
</dbReference>
<dbReference type="PANTHER" id="PTHR11066">
    <property type="entry name" value="ACYL-COA THIOESTERASE"/>
    <property type="match status" value="1"/>
</dbReference>
<dbReference type="PANTHER" id="PTHR11066:SF34">
    <property type="entry name" value="ACYL-COENZYME A THIOESTERASE 8"/>
    <property type="match status" value="1"/>
</dbReference>
<dbReference type="GO" id="GO:0009062">
    <property type="term" value="P:fatty acid catabolic process"/>
    <property type="evidence" value="ECO:0007669"/>
    <property type="project" value="TreeGrafter"/>
</dbReference>
<dbReference type="STRING" id="1279085.S0DLZ2"/>
<dbReference type="InterPro" id="IPR029069">
    <property type="entry name" value="HotDog_dom_sf"/>
</dbReference>
<dbReference type="InterPro" id="IPR003703">
    <property type="entry name" value="Acyl_CoA_thio"/>
</dbReference>
<dbReference type="RefSeq" id="XP_023423619.1">
    <property type="nucleotide sequence ID" value="XM_023568529.1"/>
</dbReference>
<proteinExistence type="inferred from homology"/>
<comment type="similarity">
    <text evidence="1">Belongs to the C/M/P thioester hydrolase family.</text>
</comment>
<dbReference type="GO" id="GO:0047617">
    <property type="term" value="F:fatty acyl-CoA hydrolase activity"/>
    <property type="evidence" value="ECO:0007669"/>
    <property type="project" value="InterPro"/>
</dbReference>